<organism evidence="3 4">
    <name type="scientific">Ectopseudomonas guguanensis</name>
    <dbReference type="NCBI Taxonomy" id="1198456"/>
    <lineage>
        <taxon>Bacteria</taxon>
        <taxon>Pseudomonadati</taxon>
        <taxon>Pseudomonadota</taxon>
        <taxon>Gammaproteobacteria</taxon>
        <taxon>Pseudomonadales</taxon>
        <taxon>Pseudomonadaceae</taxon>
        <taxon>Ectopseudomonas</taxon>
    </lineage>
</organism>
<feature type="signal peptide" evidence="2">
    <location>
        <begin position="1"/>
        <end position="22"/>
    </location>
</feature>
<protein>
    <recommendedName>
        <fullName evidence="5">Secreted protein</fullName>
    </recommendedName>
</protein>
<reference evidence="4" key="1">
    <citation type="submission" date="2016-10" db="EMBL/GenBank/DDBJ databases">
        <authorList>
            <person name="Varghese N."/>
            <person name="Submissions S."/>
        </authorList>
    </citation>
    <scope>NUCLEOTIDE SEQUENCE [LARGE SCALE GENOMIC DNA]</scope>
    <source>
        <strain evidence="4">JCM 18416</strain>
    </source>
</reference>
<keyword evidence="4" id="KW-1185">Reference proteome</keyword>
<dbReference type="Proteomes" id="UP000199460">
    <property type="component" value="Unassembled WGS sequence"/>
</dbReference>
<evidence type="ECO:0000256" key="1">
    <source>
        <dbReference type="SAM" id="MobiDB-lite"/>
    </source>
</evidence>
<keyword evidence="2" id="KW-0732">Signal</keyword>
<gene>
    <name evidence="3" type="ORF">SAMN05216213_11090</name>
</gene>
<evidence type="ECO:0000313" key="3">
    <source>
        <dbReference type="EMBL" id="SDP98851.1"/>
    </source>
</evidence>
<accession>A0A1H0X7D6</accession>
<sequence length="75" mass="8067">MKIANIALIGILALGTATSALAEDGYGRSLEAVKKFRENQEKIHGKDNKAFQVESQKSGVTEEDAAKSNNTTNED</sequence>
<dbReference type="OrthoDB" id="6938363at2"/>
<feature type="region of interest" description="Disordered" evidence="1">
    <location>
        <begin position="41"/>
        <end position="75"/>
    </location>
</feature>
<dbReference type="AlphaFoldDB" id="A0A1H0X7D6"/>
<dbReference type="EMBL" id="FNJJ01000010">
    <property type="protein sequence ID" value="SDP98851.1"/>
    <property type="molecule type" value="Genomic_DNA"/>
</dbReference>
<proteinExistence type="predicted"/>
<evidence type="ECO:0008006" key="5">
    <source>
        <dbReference type="Google" id="ProtNLM"/>
    </source>
</evidence>
<dbReference type="GeneID" id="300934350"/>
<evidence type="ECO:0000313" key="4">
    <source>
        <dbReference type="Proteomes" id="UP000199460"/>
    </source>
</evidence>
<feature type="chain" id="PRO_5011776358" description="Secreted protein" evidence="2">
    <location>
        <begin position="23"/>
        <end position="75"/>
    </location>
</feature>
<evidence type="ECO:0000256" key="2">
    <source>
        <dbReference type="SAM" id="SignalP"/>
    </source>
</evidence>
<name>A0A1H0X7D6_9GAMM</name>
<dbReference type="RefSeq" id="WP_021703090.1">
    <property type="nucleotide sequence ID" value="NZ_FNJJ01000010.1"/>
</dbReference>